<comment type="caution">
    <text evidence="5">The sequence shown here is derived from an EMBL/GenBank/DDBJ whole genome shotgun (WGS) entry which is preliminary data.</text>
</comment>
<feature type="chain" id="PRO_5036233521" evidence="1">
    <location>
        <begin position="28"/>
        <end position="98"/>
    </location>
</feature>
<organism evidence="5 8">
    <name type="scientific">Adineta steineri</name>
    <dbReference type="NCBI Taxonomy" id="433720"/>
    <lineage>
        <taxon>Eukaryota</taxon>
        <taxon>Metazoa</taxon>
        <taxon>Spiralia</taxon>
        <taxon>Gnathifera</taxon>
        <taxon>Rotifera</taxon>
        <taxon>Eurotatoria</taxon>
        <taxon>Bdelloidea</taxon>
        <taxon>Adinetida</taxon>
        <taxon>Adinetidae</taxon>
        <taxon>Adineta</taxon>
    </lineage>
</organism>
<sequence>MNSITIFTGVLSCLLFMLAITHSFALAGQTADEQQHHLLFEQPSVILPKRYFSFYHNDDDASNDDSEVHEFEKRRFNAWAGKRSTFGKRRFNAWAGRR</sequence>
<evidence type="ECO:0000313" key="2">
    <source>
        <dbReference type="EMBL" id="CAF1049765.1"/>
    </source>
</evidence>
<dbReference type="EMBL" id="CAJOAZ010000169">
    <property type="protein sequence ID" value="CAF3561888.1"/>
    <property type="molecule type" value="Genomic_DNA"/>
</dbReference>
<evidence type="ECO:0000313" key="3">
    <source>
        <dbReference type="EMBL" id="CAF1074998.1"/>
    </source>
</evidence>
<evidence type="ECO:0000313" key="5">
    <source>
        <dbReference type="EMBL" id="CAF3561888.1"/>
    </source>
</evidence>
<dbReference type="EMBL" id="CAJOAY010000238">
    <property type="protein sequence ID" value="CAF3598436.1"/>
    <property type="molecule type" value="Genomic_DNA"/>
</dbReference>
<reference evidence="5" key="1">
    <citation type="submission" date="2021-02" db="EMBL/GenBank/DDBJ databases">
        <authorList>
            <person name="Nowell W R."/>
        </authorList>
    </citation>
    <scope>NUCLEOTIDE SEQUENCE</scope>
</reference>
<dbReference type="Proteomes" id="UP000663868">
    <property type="component" value="Unassembled WGS sequence"/>
</dbReference>
<dbReference type="EMBL" id="CAJOBB010000790">
    <property type="protein sequence ID" value="CAF3752076.1"/>
    <property type="molecule type" value="Genomic_DNA"/>
</dbReference>
<dbReference type="AlphaFoldDB" id="A0A818KWA7"/>
<feature type="signal peptide" evidence="1">
    <location>
        <begin position="1"/>
        <end position="27"/>
    </location>
</feature>
<dbReference type="EMBL" id="CAJNOE010000234">
    <property type="protein sequence ID" value="CAF1074998.1"/>
    <property type="molecule type" value="Genomic_DNA"/>
</dbReference>
<protein>
    <submittedName>
        <fullName evidence="5">Uncharacterized protein</fullName>
    </submittedName>
</protein>
<proteinExistence type="predicted"/>
<dbReference type="EMBL" id="CAJNON010000159">
    <property type="protein sequence ID" value="CAF1049765.1"/>
    <property type="molecule type" value="Genomic_DNA"/>
</dbReference>
<dbReference type="Proteomes" id="UP000663860">
    <property type="component" value="Unassembled WGS sequence"/>
</dbReference>
<keyword evidence="1" id="KW-0732">Signal</keyword>
<dbReference type="OrthoDB" id="10048297at2759"/>
<dbReference type="Proteomes" id="UP000663845">
    <property type="component" value="Unassembled WGS sequence"/>
</dbReference>
<dbReference type="Proteomes" id="UP000663844">
    <property type="component" value="Unassembled WGS sequence"/>
</dbReference>
<name>A0A818KWA7_9BILA</name>
<dbReference type="Proteomes" id="UP000663881">
    <property type="component" value="Unassembled WGS sequence"/>
</dbReference>
<evidence type="ECO:0000313" key="7">
    <source>
        <dbReference type="EMBL" id="CAF3752076.1"/>
    </source>
</evidence>
<dbReference type="Proteomes" id="UP000663891">
    <property type="component" value="Unassembled WGS sequence"/>
</dbReference>
<evidence type="ECO:0000313" key="6">
    <source>
        <dbReference type="EMBL" id="CAF3598436.1"/>
    </source>
</evidence>
<dbReference type="EMBL" id="CAJNOG010000211">
    <property type="protein sequence ID" value="CAF1079323.1"/>
    <property type="molecule type" value="Genomic_DNA"/>
</dbReference>
<evidence type="ECO:0000256" key="1">
    <source>
        <dbReference type="SAM" id="SignalP"/>
    </source>
</evidence>
<evidence type="ECO:0000313" key="4">
    <source>
        <dbReference type="EMBL" id="CAF1079323.1"/>
    </source>
</evidence>
<evidence type="ECO:0000313" key="8">
    <source>
        <dbReference type="Proteomes" id="UP000663844"/>
    </source>
</evidence>
<gene>
    <name evidence="3" type="ORF">IZO911_LOCUS21633</name>
    <name evidence="4" type="ORF">JYZ213_LOCUS20203</name>
    <name evidence="7" type="ORF">KXQ929_LOCUS14299</name>
    <name evidence="6" type="ORF">OKA104_LOCUS6486</name>
    <name evidence="5" type="ORF">OXD698_LOCUS4458</name>
    <name evidence="2" type="ORF">VCS650_LOCUS17337</name>
</gene>
<accession>A0A818KWA7</accession>